<proteinExistence type="inferred from homology"/>
<protein>
    <submittedName>
        <fullName evidence="9">Carbohydrate ABC transporter permease</fullName>
    </submittedName>
</protein>
<feature type="domain" description="ABC transmembrane type-1" evidence="8">
    <location>
        <begin position="86"/>
        <end position="300"/>
    </location>
</feature>
<evidence type="ECO:0000256" key="2">
    <source>
        <dbReference type="ARBA" id="ARBA00022448"/>
    </source>
</evidence>
<evidence type="ECO:0000313" key="10">
    <source>
        <dbReference type="Proteomes" id="UP001595923"/>
    </source>
</evidence>
<dbReference type="RefSeq" id="WP_378580270.1">
    <property type="nucleotide sequence ID" value="NZ_JBHSFQ010000051.1"/>
</dbReference>
<dbReference type="Gene3D" id="1.10.3720.10">
    <property type="entry name" value="MetI-like"/>
    <property type="match status" value="1"/>
</dbReference>
<evidence type="ECO:0000256" key="5">
    <source>
        <dbReference type="ARBA" id="ARBA00022989"/>
    </source>
</evidence>
<dbReference type="SUPFAM" id="SSF161098">
    <property type="entry name" value="MetI-like"/>
    <property type="match status" value="1"/>
</dbReference>
<gene>
    <name evidence="9" type="ORF">ACFO4E_28830</name>
</gene>
<organism evidence="9 10">
    <name type="scientific">Nocardiopsis mangrovi</name>
    <dbReference type="NCBI Taxonomy" id="1179818"/>
    <lineage>
        <taxon>Bacteria</taxon>
        <taxon>Bacillati</taxon>
        <taxon>Actinomycetota</taxon>
        <taxon>Actinomycetes</taxon>
        <taxon>Streptosporangiales</taxon>
        <taxon>Nocardiopsidaceae</taxon>
        <taxon>Nocardiopsis</taxon>
    </lineage>
</organism>
<evidence type="ECO:0000313" key="9">
    <source>
        <dbReference type="EMBL" id="MFC4565884.1"/>
    </source>
</evidence>
<evidence type="ECO:0000259" key="8">
    <source>
        <dbReference type="PROSITE" id="PS50928"/>
    </source>
</evidence>
<comment type="subcellular location">
    <subcellularLocation>
        <location evidence="1 7">Cell membrane</location>
        <topology evidence="1 7">Multi-pass membrane protein</topology>
    </subcellularLocation>
</comment>
<evidence type="ECO:0000256" key="4">
    <source>
        <dbReference type="ARBA" id="ARBA00022692"/>
    </source>
</evidence>
<keyword evidence="5 7" id="KW-1133">Transmembrane helix</keyword>
<dbReference type="PANTHER" id="PTHR43227:SF8">
    <property type="entry name" value="DIACETYLCHITOBIOSE UPTAKE SYSTEM PERMEASE PROTEIN DASB"/>
    <property type="match status" value="1"/>
</dbReference>
<keyword evidence="4 7" id="KW-0812">Transmembrane</keyword>
<dbReference type="InterPro" id="IPR050809">
    <property type="entry name" value="UgpAE/MalFG_permease"/>
</dbReference>
<comment type="similarity">
    <text evidence="7">Belongs to the binding-protein-dependent transport system permease family.</text>
</comment>
<dbReference type="InterPro" id="IPR000515">
    <property type="entry name" value="MetI-like"/>
</dbReference>
<comment type="caution">
    <text evidence="9">The sequence shown here is derived from an EMBL/GenBank/DDBJ whole genome shotgun (WGS) entry which is preliminary data.</text>
</comment>
<keyword evidence="2 7" id="KW-0813">Transport</keyword>
<feature type="transmembrane region" description="Helical" evidence="7">
    <location>
        <begin position="232"/>
        <end position="252"/>
    </location>
</feature>
<sequence length="311" mass="34497">MSLLVVSDRAPAQPAPARSRARPRRRLVGWLFILPLFVVNVMVIAGPAAMSVAYSFTDWDGLSTPSFIGLDNYAALFSDTGFRTALWHNLLWTAFFLTVPMAMGLLGAYLLSQIRRFQMLFRLLFFVPYVVATIVASSVWRQLLDPDEGVVSALHGMGLPVPGDVNFLGNGDLALGSIAVINNWQWWGFLMLLFLSAMQGVDSSLYEAARLDGAGKWREFWHVTLPGIRPTFVFLFLMTIIWSFLVFDYVYILTNGGPAGSTEVLSTLLYRTAFGSQQAGYASAIGVVMALISAVTVTGYLILRKRMRWDV</sequence>
<keyword evidence="3" id="KW-1003">Cell membrane</keyword>
<feature type="transmembrane region" description="Helical" evidence="7">
    <location>
        <begin position="123"/>
        <end position="140"/>
    </location>
</feature>
<feature type="transmembrane region" description="Helical" evidence="7">
    <location>
        <begin position="90"/>
        <end position="111"/>
    </location>
</feature>
<feature type="transmembrane region" description="Helical" evidence="7">
    <location>
        <begin position="27"/>
        <end position="56"/>
    </location>
</feature>
<accession>A0ABV9E5M3</accession>
<feature type="transmembrane region" description="Helical" evidence="7">
    <location>
        <begin position="279"/>
        <end position="303"/>
    </location>
</feature>
<dbReference type="Proteomes" id="UP001595923">
    <property type="component" value="Unassembled WGS sequence"/>
</dbReference>
<keyword evidence="6 7" id="KW-0472">Membrane</keyword>
<evidence type="ECO:0000256" key="3">
    <source>
        <dbReference type="ARBA" id="ARBA00022475"/>
    </source>
</evidence>
<dbReference type="InterPro" id="IPR035906">
    <property type="entry name" value="MetI-like_sf"/>
</dbReference>
<feature type="transmembrane region" description="Helical" evidence="7">
    <location>
        <begin position="184"/>
        <end position="201"/>
    </location>
</feature>
<dbReference type="Pfam" id="PF00528">
    <property type="entry name" value="BPD_transp_1"/>
    <property type="match status" value="1"/>
</dbReference>
<evidence type="ECO:0000256" key="7">
    <source>
        <dbReference type="RuleBase" id="RU363032"/>
    </source>
</evidence>
<keyword evidence="10" id="KW-1185">Reference proteome</keyword>
<dbReference type="PANTHER" id="PTHR43227">
    <property type="entry name" value="BLL4140 PROTEIN"/>
    <property type="match status" value="1"/>
</dbReference>
<name>A0ABV9E5M3_9ACTN</name>
<reference evidence="10" key="1">
    <citation type="journal article" date="2019" name="Int. J. Syst. Evol. Microbiol.">
        <title>The Global Catalogue of Microorganisms (GCM) 10K type strain sequencing project: providing services to taxonomists for standard genome sequencing and annotation.</title>
        <authorList>
            <consortium name="The Broad Institute Genomics Platform"/>
            <consortium name="The Broad Institute Genome Sequencing Center for Infectious Disease"/>
            <person name="Wu L."/>
            <person name="Ma J."/>
        </authorList>
    </citation>
    <scope>NUCLEOTIDE SEQUENCE [LARGE SCALE GENOMIC DNA]</scope>
    <source>
        <strain evidence="10">XZYJ18</strain>
    </source>
</reference>
<dbReference type="CDD" id="cd06261">
    <property type="entry name" value="TM_PBP2"/>
    <property type="match status" value="1"/>
</dbReference>
<evidence type="ECO:0000256" key="1">
    <source>
        <dbReference type="ARBA" id="ARBA00004651"/>
    </source>
</evidence>
<evidence type="ECO:0000256" key="6">
    <source>
        <dbReference type="ARBA" id="ARBA00023136"/>
    </source>
</evidence>
<dbReference type="EMBL" id="JBHSFQ010000051">
    <property type="protein sequence ID" value="MFC4565884.1"/>
    <property type="molecule type" value="Genomic_DNA"/>
</dbReference>
<dbReference type="PROSITE" id="PS50928">
    <property type="entry name" value="ABC_TM1"/>
    <property type="match status" value="1"/>
</dbReference>